<dbReference type="InterPro" id="IPR014716">
    <property type="entry name" value="Fibrinogen_a/b/g_C_1"/>
</dbReference>
<sequence>MENIDCQEAFEFGARCPGVYTLRDPDTSMEFDVYCEFDSEHGWTVIQRRLDGSVDFYRGWDDYVAGFSNLTEEHWLGAWWYFAGHTSNLNGVWYPANASGGDNAPFARGVVWAKWKGFDYSLKATTMKITR</sequence>
<dbReference type="SMART" id="SM00186">
    <property type="entry name" value="FBG"/>
    <property type="match status" value="1"/>
</dbReference>
<dbReference type="Pfam" id="PF00147">
    <property type="entry name" value="Fibrinogen_C"/>
    <property type="match status" value="1"/>
</dbReference>
<dbReference type="InterPro" id="IPR002181">
    <property type="entry name" value="Fibrinogen_a/b/g_C_dom"/>
</dbReference>
<dbReference type="SUPFAM" id="SSF56496">
    <property type="entry name" value="Fibrinogen C-terminal domain-like"/>
    <property type="match status" value="1"/>
</dbReference>
<name>A0A7J7K4R1_BUGNE</name>
<evidence type="ECO:0000256" key="2">
    <source>
        <dbReference type="ARBA" id="ARBA00022525"/>
    </source>
</evidence>
<evidence type="ECO:0000256" key="1">
    <source>
        <dbReference type="ARBA" id="ARBA00004613"/>
    </source>
</evidence>
<dbReference type="Gene3D" id="3.90.215.10">
    <property type="entry name" value="Gamma Fibrinogen, chain A, domain 1"/>
    <property type="match status" value="1"/>
</dbReference>
<organism evidence="5 6">
    <name type="scientific">Bugula neritina</name>
    <name type="common">Brown bryozoan</name>
    <name type="synonym">Sertularia neritina</name>
    <dbReference type="NCBI Taxonomy" id="10212"/>
    <lineage>
        <taxon>Eukaryota</taxon>
        <taxon>Metazoa</taxon>
        <taxon>Spiralia</taxon>
        <taxon>Lophotrochozoa</taxon>
        <taxon>Bryozoa</taxon>
        <taxon>Gymnolaemata</taxon>
        <taxon>Cheilostomatida</taxon>
        <taxon>Flustrina</taxon>
        <taxon>Buguloidea</taxon>
        <taxon>Bugulidae</taxon>
        <taxon>Bugula</taxon>
    </lineage>
</organism>
<comment type="caution">
    <text evidence="5">The sequence shown here is derived from an EMBL/GenBank/DDBJ whole genome shotgun (WGS) entry which is preliminary data.</text>
</comment>
<evidence type="ECO:0000313" key="6">
    <source>
        <dbReference type="Proteomes" id="UP000593567"/>
    </source>
</evidence>
<dbReference type="PANTHER" id="PTHR47221:SF9">
    <property type="entry name" value="FIBRINOGEN GAMMA CHAIN"/>
    <property type="match status" value="1"/>
</dbReference>
<dbReference type="GO" id="GO:0030674">
    <property type="term" value="F:protein-macromolecule adaptor activity"/>
    <property type="evidence" value="ECO:0007669"/>
    <property type="project" value="TreeGrafter"/>
</dbReference>
<keyword evidence="2" id="KW-0964">Secreted</keyword>
<feature type="domain" description="Fibrinogen C-terminal" evidence="4">
    <location>
        <begin position="1"/>
        <end position="77"/>
    </location>
</feature>
<dbReference type="AlphaFoldDB" id="A0A7J7K4R1"/>
<dbReference type="GO" id="GO:0034116">
    <property type="term" value="P:positive regulation of heterotypic cell-cell adhesion"/>
    <property type="evidence" value="ECO:0007669"/>
    <property type="project" value="TreeGrafter"/>
</dbReference>
<dbReference type="EMBL" id="VXIV02001496">
    <property type="protein sequence ID" value="KAF6032598.1"/>
    <property type="molecule type" value="Genomic_DNA"/>
</dbReference>
<dbReference type="Gene3D" id="4.10.530.10">
    <property type="entry name" value="Gamma-fibrinogen Carboxyl Terminal Fragment, domain 2"/>
    <property type="match status" value="1"/>
</dbReference>
<dbReference type="OrthoDB" id="6275059at2759"/>
<dbReference type="GO" id="GO:0005201">
    <property type="term" value="F:extracellular matrix structural constituent"/>
    <property type="evidence" value="ECO:0007669"/>
    <property type="project" value="TreeGrafter"/>
</dbReference>
<reference evidence="5" key="1">
    <citation type="submission" date="2020-06" db="EMBL/GenBank/DDBJ databases">
        <title>Draft genome of Bugula neritina, a colonial animal packing powerful symbionts and potential medicines.</title>
        <authorList>
            <person name="Rayko M."/>
        </authorList>
    </citation>
    <scope>NUCLEOTIDE SEQUENCE [LARGE SCALE GENOMIC DNA]</scope>
    <source>
        <strain evidence="5">Kwan_BN1</strain>
    </source>
</reference>
<dbReference type="InterPro" id="IPR036056">
    <property type="entry name" value="Fibrinogen-like_C"/>
</dbReference>
<protein>
    <submittedName>
        <fullName evidence="5">MFAP4</fullName>
    </submittedName>
</protein>
<proteinExistence type="predicted"/>
<dbReference type="GO" id="GO:0005577">
    <property type="term" value="C:fibrinogen complex"/>
    <property type="evidence" value="ECO:0007669"/>
    <property type="project" value="TreeGrafter"/>
</dbReference>
<evidence type="ECO:0000259" key="4">
    <source>
        <dbReference type="PROSITE" id="PS51406"/>
    </source>
</evidence>
<gene>
    <name evidence="5" type="ORF">EB796_009070</name>
</gene>
<keyword evidence="6" id="KW-1185">Reference proteome</keyword>
<evidence type="ECO:0000313" key="5">
    <source>
        <dbReference type="EMBL" id="KAF6032598.1"/>
    </source>
</evidence>
<dbReference type="PANTHER" id="PTHR47221">
    <property type="entry name" value="FIBRINOGEN ALPHA CHAIN"/>
    <property type="match status" value="1"/>
</dbReference>
<keyword evidence="3" id="KW-1015">Disulfide bond</keyword>
<accession>A0A7J7K4R1</accession>
<dbReference type="Proteomes" id="UP000593567">
    <property type="component" value="Unassembled WGS sequence"/>
</dbReference>
<dbReference type="PROSITE" id="PS51406">
    <property type="entry name" value="FIBRINOGEN_C_2"/>
    <property type="match status" value="1"/>
</dbReference>
<comment type="subcellular location">
    <subcellularLocation>
        <location evidence="1">Secreted</location>
    </subcellularLocation>
</comment>
<dbReference type="InterPro" id="IPR037579">
    <property type="entry name" value="FIB_ANG-like"/>
</dbReference>
<evidence type="ECO:0000256" key="3">
    <source>
        <dbReference type="ARBA" id="ARBA00023157"/>
    </source>
</evidence>